<reference evidence="3 4" key="1">
    <citation type="submission" date="2015-02" db="EMBL/GenBank/DDBJ databases">
        <title>Draft genome sequences of ten Microbacterium spp. with emphasis on heavy metal contaminated environments.</title>
        <authorList>
            <person name="Corretto E."/>
        </authorList>
    </citation>
    <scope>NUCLEOTIDE SEQUENCE [LARGE SCALE GENOMIC DNA]</scope>
    <source>
        <strain evidence="3 4">DSM 23848</strain>
    </source>
</reference>
<evidence type="ECO:0000313" key="4">
    <source>
        <dbReference type="Proteomes" id="UP000033448"/>
    </source>
</evidence>
<sequence length="291" mass="32256">MHGSARVDLNDLGSILGWLAAQWWVWVIVGVVVLLILVVWLMPAAKVKPSEQYSTDDREANEIALGFLQIVNQPSGPWNDPTAPALTANEKKQLVEMWGVPDREQWLAGIERLVNGRRRRDLWVSCLSIRSELAQRLGRVPRSKEWIAAIVEAGGDKRDARGFVAAIEGVEAQVRKLVGKDIVTPDVYVRTLDAYALGQAVALATWGVALGYAEVPEARALIRRINEEGRPGFTSWADFGLSYIVGRVMHWSDGTIGEKTFDRFGDGWSDFKAAATAKRNGPWASLPWRIG</sequence>
<keyword evidence="4" id="KW-1185">Reference proteome</keyword>
<dbReference type="Pfam" id="PF06889">
    <property type="entry name" value="DUF1266"/>
    <property type="match status" value="1"/>
</dbReference>
<dbReference type="InterPro" id="IPR009677">
    <property type="entry name" value="DUF1266"/>
</dbReference>
<evidence type="ECO:0000256" key="1">
    <source>
        <dbReference type="SAM" id="Phobius"/>
    </source>
</evidence>
<gene>
    <name evidence="3" type="ORF">RL72_00540</name>
</gene>
<keyword evidence="1" id="KW-0812">Transmembrane</keyword>
<organism evidence="3 4">
    <name type="scientific">Microbacterium azadirachtae</name>
    <dbReference type="NCBI Taxonomy" id="582680"/>
    <lineage>
        <taxon>Bacteria</taxon>
        <taxon>Bacillati</taxon>
        <taxon>Actinomycetota</taxon>
        <taxon>Actinomycetes</taxon>
        <taxon>Micrococcales</taxon>
        <taxon>Microbacteriaceae</taxon>
        <taxon>Microbacterium</taxon>
    </lineage>
</organism>
<dbReference type="EMBL" id="JYIT01000055">
    <property type="protein sequence ID" value="KJL27284.1"/>
    <property type="molecule type" value="Genomic_DNA"/>
</dbReference>
<keyword evidence="1" id="KW-0472">Membrane</keyword>
<protein>
    <recommendedName>
        <fullName evidence="2">DUF1266 domain-containing protein</fullName>
    </recommendedName>
</protein>
<evidence type="ECO:0000259" key="2">
    <source>
        <dbReference type="Pfam" id="PF06889"/>
    </source>
</evidence>
<evidence type="ECO:0000313" key="3">
    <source>
        <dbReference type="EMBL" id="KJL27284.1"/>
    </source>
</evidence>
<feature type="transmembrane region" description="Helical" evidence="1">
    <location>
        <begin position="23"/>
        <end position="42"/>
    </location>
</feature>
<proteinExistence type="predicted"/>
<keyword evidence="1" id="KW-1133">Transmembrane helix</keyword>
<dbReference type="AlphaFoldDB" id="A0A0F0L3L1"/>
<dbReference type="PATRIC" id="fig|582680.7.peg.558"/>
<accession>A0A0F0L3L1</accession>
<dbReference type="Proteomes" id="UP000033448">
    <property type="component" value="Unassembled WGS sequence"/>
</dbReference>
<feature type="domain" description="DUF1266" evidence="2">
    <location>
        <begin position="94"/>
        <end position="288"/>
    </location>
</feature>
<comment type="caution">
    <text evidence="3">The sequence shown here is derived from an EMBL/GenBank/DDBJ whole genome shotgun (WGS) entry which is preliminary data.</text>
</comment>
<name>A0A0F0L3L1_9MICO</name>
<dbReference type="RefSeq" id="WP_045249284.1">
    <property type="nucleotide sequence ID" value="NZ_JYIT01000055.1"/>
</dbReference>
<dbReference type="OrthoDB" id="4322331at2"/>